<gene>
    <name evidence="1" type="ORF">DEIGR_330055</name>
</gene>
<dbReference type="InterPro" id="IPR002696">
    <property type="entry name" value="Membr_insert_effic_factor_YidD"/>
</dbReference>
<dbReference type="Proteomes" id="UP000056209">
    <property type="component" value="Unassembled WGS sequence"/>
</dbReference>
<comment type="caution">
    <text evidence="1">The sequence shown here is derived from an EMBL/GenBank/DDBJ whole genome shotgun (WGS) entry which is preliminary data.</text>
</comment>
<dbReference type="RefSeq" id="WP_083524337.1">
    <property type="nucleotide sequence ID" value="NZ_BCMS01000005.1"/>
</dbReference>
<dbReference type="AlphaFoldDB" id="A0A100HN81"/>
<organism evidence="1 2">
    <name type="scientific">Deinococcus grandis</name>
    <dbReference type="NCBI Taxonomy" id="57498"/>
    <lineage>
        <taxon>Bacteria</taxon>
        <taxon>Thermotogati</taxon>
        <taxon>Deinococcota</taxon>
        <taxon>Deinococci</taxon>
        <taxon>Deinococcales</taxon>
        <taxon>Deinococcaceae</taxon>
        <taxon>Deinococcus</taxon>
    </lineage>
</organism>
<dbReference type="EMBL" id="BCMS01000005">
    <property type="protein sequence ID" value="GAQ23797.1"/>
    <property type="molecule type" value="Genomic_DNA"/>
</dbReference>
<protein>
    <recommendedName>
        <fullName evidence="3">Membrane protein insertion efficiency factor YidD</fullName>
    </recommendedName>
</protein>
<name>A0A100HN81_9DEIO</name>
<evidence type="ECO:0008006" key="3">
    <source>
        <dbReference type="Google" id="ProtNLM"/>
    </source>
</evidence>
<proteinExistence type="predicted"/>
<reference evidence="2" key="1">
    <citation type="submission" date="2015-11" db="EMBL/GenBank/DDBJ databases">
        <title>Draft Genome Sequence of the Radioresistant Bacterium Deinococcus grandis, Isolated from Freshwater Fish in Japan.</title>
        <authorList>
            <person name="Satoh K."/>
            <person name="Onodera T."/>
            <person name="Omoso K."/>
            <person name="Takeda-Yano K."/>
            <person name="Katayama T."/>
            <person name="Oono Y."/>
            <person name="Narumi I."/>
        </authorList>
    </citation>
    <scope>NUCLEOTIDE SEQUENCE [LARGE SCALE GENOMIC DNA]</scope>
    <source>
        <strain evidence="2">ATCC 43672</strain>
    </source>
</reference>
<dbReference type="SMART" id="SM01234">
    <property type="entry name" value="Haemolytic"/>
    <property type="match status" value="1"/>
</dbReference>
<accession>A0A100HN81</accession>
<sequence length="123" mass="12957">MDHPSCAGPVFTQLALSRSGRPLPSGVHALNVLTLNSIEVYQRWLSPLKGFRCAHAAFFGGESCSAAVRRVVSEQGLVGGRADIAARFESCRQAYGHLRGAQVTGGVQGVCCCGPVPIPFRCG</sequence>
<keyword evidence="2" id="KW-1185">Reference proteome</keyword>
<evidence type="ECO:0000313" key="2">
    <source>
        <dbReference type="Proteomes" id="UP000056209"/>
    </source>
</evidence>
<dbReference type="OrthoDB" id="6629784at2"/>
<evidence type="ECO:0000313" key="1">
    <source>
        <dbReference type="EMBL" id="GAQ23797.1"/>
    </source>
</evidence>
<dbReference type="NCBIfam" id="TIGR00278">
    <property type="entry name" value="membrane protein insertion efficiency factor YidD"/>
    <property type="match status" value="1"/>
</dbReference>